<evidence type="ECO:0000313" key="2">
    <source>
        <dbReference type="EMBL" id="KAF6485568.1"/>
    </source>
</evidence>
<evidence type="ECO:0000256" key="1">
    <source>
        <dbReference type="SAM" id="MobiDB-lite"/>
    </source>
</evidence>
<keyword evidence="3" id="KW-1185">Reference proteome</keyword>
<sequence>MNSTQGGLDRYDPPLHGPWQVTSPSDFSNKKAGRRKRLRSAQAWIYFIFLPPELNICLLVMPSQQRSTSHGNKGQRAVPLDDFLFCISYIIQFHILTGSAITTATSSPKSENGKTATAVAKGKALMCS</sequence>
<feature type="region of interest" description="Disordered" evidence="1">
    <location>
        <begin position="1"/>
        <end position="33"/>
    </location>
</feature>
<dbReference type="AlphaFoldDB" id="A0A7J8IMJ9"/>
<name>A0A7J8IMJ9_ROUAE</name>
<gene>
    <name evidence="2" type="ORF">HJG63_010723</name>
</gene>
<protein>
    <submittedName>
        <fullName evidence="2">Uncharacterized protein</fullName>
    </submittedName>
</protein>
<dbReference type="EMBL" id="JACASE010000003">
    <property type="protein sequence ID" value="KAF6485568.1"/>
    <property type="molecule type" value="Genomic_DNA"/>
</dbReference>
<dbReference type="Proteomes" id="UP000593571">
    <property type="component" value="Unassembled WGS sequence"/>
</dbReference>
<organism evidence="2 3">
    <name type="scientific">Rousettus aegyptiacus</name>
    <name type="common">Egyptian fruit bat</name>
    <name type="synonym">Pteropus aegyptiacus</name>
    <dbReference type="NCBI Taxonomy" id="9407"/>
    <lineage>
        <taxon>Eukaryota</taxon>
        <taxon>Metazoa</taxon>
        <taxon>Chordata</taxon>
        <taxon>Craniata</taxon>
        <taxon>Vertebrata</taxon>
        <taxon>Euteleostomi</taxon>
        <taxon>Mammalia</taxon>
        <taxon>Eutheria</taxon>
        <taxon>Laurasiatheria</taxon>
        <taxon>Chiroptera</taxon>
        <taxon>Yinpterochiroptera</taxon>
        <taxon>Pteropodoidea</taxon>
        <taxon>Pteropodidae</taxon>
        <taxon>Rousettinae</taxon>
        <taxon>Rousettus</taxon>
    </lineage>
</organism>
<comment type="caution">
    <text evidence="2">The sequence shown here is derived from an EMBL/GenBank/DDBJ whole genome shotgun (WGS) entry which is preliminary data.</text>
</comment>
<proteinExistence type="predicted"/>
<accession>A0A7J8IMJ9</accession>
<reference evidence="2 3" key="1">
    <citation type="journal article" date="2020" name="Nature">
        <title>Six reference-quality genomes reveal evolution of bat adaptations.</title>
        <authorList>
            <person name="Jebb D."/>
            <person name="Huang Z."/>
            <person name="Pippel M."/>
            <person name="Hughes G.M."/>
            <person name="Lavrichenko K."/>
            <person name="Devanna P."/>
            <person name="Winkler S."/>
            <person name="Jermiin L.S."/>
            <person name="Skirmuntt E.C."/>
            <person name="Katzourakis A."/>
            <person name="Burkitt-Gray L."/>
            <person name="Ray D.A."/>
            <person name="Sullivan K.A.M."/>
            <person name="Roscito J.G."/>
            <person name="Kirilenko B.M."/>
            <person name="Davalos L.M."/>
            <person name="Corthals A.P."/>
            <person name="Power M.L."/>
            <person name="Jones G."/>
            <person name="Ransome R.D."/>
            <person name="Dechmann D.K.N."/>
            <person name="Locatelli A.G."/>
            <person name="Puechmaille S.J."/>
            <person name="Fedrigo O."/>
            <person name="Jarvis E.D."/>
            <person name="Hiller M."/>
            <person name="Vernes S.C."/>
            <person name="Myers E.W."/>
            <person name="Teeling E.C."/>
        </authorList>
    </citation>
    <scope>NUCLEOTIDE SEQUENCE [LARGE SCALE GENOMIC DNA]</scope>
    <source>
        <strain evidence="2">MRouAeg1</strain>
        <tissue evidence="2">Muscle</tissue>
    </source>
</reference>
<evidence type="ECO:0000313" key="3">
    <source>
        <dbReference type="Proteomes" id="UP000593571"/>
    </source>
</evidence>